<feature type="region of interest" description="Disordered" evidence="1">
    <location>
        <begin position="103"/>
        <end position="144"/>
    </location>
</feature>
<name>A0A0C9TX94_SPHS4</name>
<keyword evidence="3" id="KW-1185">Reference proteome</keyword>
<accession>A0A0C9TX94</accession>
<evidence type="ECO:0000313" key="3">
    <source>
        <dbReference type="Proteomes" id="UP000054279"/>
    </source>
</evidence>
<dbReference type="HOGENOM" id="CLU_716048_0_0_1"/>
<reference evidence="2 3" key="1">
    <citation type="submission" date="2014-06" db="EMBL/GenBank/DDBJ databases">
        <title>Evolutionary Origins and Diversification of the Mycorrhizal Mutualists.</title>
        <authorList>
            <consortium name="DOE Joint Genome Institute"/>
            <consortium name="Mycorrhizal Genomics Consortium"/>
            <person name="Kohler A."/>
            <person name="Kuo A."/>
            <person name="Nagy L.G."/>
            <person name="Floudas D."/>
            <person name="Copeland A."/>
            <person name="Barry K.W."/>
            <person name="Cichocki N."/>
            <person name="Veneault-Fourrey C."/>
            <person name="LaButti K."/>
            <person name="Lindquist E.A."/>
            <person name="Lipzen A."/>
            <person name="Lundell T."/>
            <person name="Morin E."/>
            <person name="Murat C."/>
            <person name="Riley R."/>
            <person name="Ohm R."/>
            <person name="Sun H."/>
            <person name="Tunlid A."/>
            <person name="Henrissat B."/>
            <person name="Grigoriev I.V."/>
            <person name="Hibbett D.S."/>
            <person name="Martin F."/>
        </authorList>
    </citation>
    <scope>NUCLEOTIDE SEQUENCE [LARGE SCALE GENOMIC DNA]</scope>
    <source>
        <strain evidence="2 3">SS14</strain>
    </source>
</reference>
<sequence>MTICAYILHQTTIVSNQTSHSPATGVDEYAEVPGGNLEASPDRKVVAGCRRQHDGCTMFLPLDLLSKVHKLVTTKYPKREVRGPGILKFNPFKASVSPTSCQYTPASIRRQATESPDSPLKYQRMMPSASSSGKGKAKAGPKSSMTSLFCKPTAGSATFLNEDDNDIEEEDACKHIKTPSKSLTFSIAIAPFLFASPHARSPPRYSTQPPLNAAFTPSHIASTSTSTSTSSMGRRLTHWQPNQCFFGDVMGLAEPTNPSLLPYCNYEISLSPEDQHCYLTKLDQGGGVTHELFMMMFDKCNCDLYFLKDTLHHVHGPSCMDYLYTPPQHKKCPLGMMAMQAITDTINQQPPSPYMLHYRY</sequence>
<evidence type="ECO:0000256" key="1">
    <source>
        <dbReference type="SAM" id="MobiDB-lite"/>
    </source>
</evidence>
<dbReference type="Proteomes" id="UP000054279">
    <property type="component" value="Unassembled WGS sequence"/>
</dbReference>
<dbReference type="AlphaFoldDB" id="A0A0C9TX94"/>
<evidence type="ECO:0000313" key="2">
    <source>
        <dbReference type="EMBL" id="KIJ35073.1"/>
    </source>
</evidence>
<feature type="compositionally biased region" description="Low complexity" evidence="1">
    <location>
        <begin position="125"/>
        <end position="144"/>
    </location>
</feature>
<dbReference type="EMBL" id="KN837192">
    <property type="protein sequence ID" value="KIJ35073.1"/>
    <property type="molecule type" value="Genomic_DNA"/>
</dbReference>
<protein>
    <submittedName>
        <fullName evidence="2">Uncharacterized protein</fullName>
    </submittedName>
</protein>
<proteinExistence type="predicted"/>
<gene>
    <name evidence="2" type="ORF">M422DRAFT_262632</name>
</gene>
<organism evidence="2 3">
    <name type="scientific">Sphaerobolus stellatus (strain SS14)</name>
    <dbReference type="NCBI Taxonomy" id="990650"/>
    <lineage>
        <taxon>Eukaryota</taxon>
        <taxon>Fungi</taxon>
        <taxon>Dikarya</taxon>
        <taxon>Basidiomycota</taxon>
        <taxon>Agaricomycotina</taxon>
        <taxon>Agaricomycetes</taxon>
        <taxon>Phallomycetidae</taxon>
        <taxon>Geastrales</taxon>
        <taxon>Sphaerobolaceae</taxon>
        <taxon>Sphaerobolus</taxon>
    </lineage>
</organism>